<evidence type="ECO:0008006" key="3">
    <source>
        <dbReference type="Google" id="ProtNLM"/>
    </source>
</evidence>
<dbReference type="RefSeq" id="WP_243516389.1">
    <property type="nucleotide sequence ID" value="NZ_CP094534.1"/>
</dbReference>
<keyword evidence="2" id="KW-1185">Reference proteome</keyword>
<organism evidence="1 2">
    <name type="scientific">Hymenobacter monticola</name>
    <dbReference type="NCBI Taxonomy" id="1705399"/>
    <lineage>
        <taxon>Bacteria</taxon>
        <taxon>Pseudomonadati</taxon>
        <taxon>Bacteroidota</taxon>
        <taxon>Cytophagia</taxon>
        <taxon>Cytophagales</taxon>
        <taxon>Hymenobacteraceae</taxon>
        <taxon>Hymenobacter</taxon>
    </lineage>
</organism>
<protein>
    <recommendedName>
        <fullName evidence="3">Insecticidal toxin complex protein</fullName>
    </recommendedName>
</protein>
<accession>A0ABY4B772</accession>
<reference evidence="1 2" key="1">
    <citation type="submission" date="2022-03" db="EMBL/GenBank/DDBJ databases">
        <title>Hymenobactersp. isolated from the air.</title>
        <authorList>
            <person name="Won M."/>
            <person name="Kwon S.-W."/>
        </authorList>
    </citation>
    <scope>NUCLEOTIDE SEQUENCE [LARGE SCALE GENOMIC DNA]</scope>
    <source>
        <strain evidence="1 2">KACC 22596</strain>
    </source>
</reference>
<proteinExistence type="predicted"/>
<sequence>MKKVLLVPVQLEALFLEHPTPVREGLADYTRLPYSDGQQDYNPDVPYLSEEVLTPPFQDQNLVLPAGLHLHWYLPGVLTRSLGTTDAQAAAAPPAESARTMPAAPDRWLVTRYRRESAAKDWAIEKNWLVESDWLSPDAPTGTVPCHVPYYDGNPRSTAQPFRYLGRVQELGPDWQRNAPLTGERLEYLTAVGYEPQAGATGYGEPTFAAFYPHCSSVFGFYDQEVDTAAAASGNLSYQVLGFYARPANDRLTEFIADFVAQVPAEHDTAAALNEQLHAAIKQQFSWDVTFEIPKKRAVKASSYFSLDDVTLPTQSLFSARLEVRAAVRPQPAAAYRVAMGNTGTEALSAFLADQLPGDKVLVEEQLEAVQLTAALSNRQLDLGAKFREARHEKGFAALGGETHWAVVLRSTSAQPDDGDELVTDEAVDAADLHLLNTLQRQYEKAGLDLETWQRHLFADWTKYMLCAYPPHDSLDAYPDVDEARRYIEQQYLTPMAQLRAGRGTLLVQRNEQRHLLGASATPGNPDDLATQLSEQLKTVLAKVADANAKPSLRETNKQYFLKPLAGPRYWRPTDPVVLLAQPGEANSGVPAAGRDPRALLRCPALEAKGFDPDQLDAKGLLALQQQASELYQAQQLVATSWDRNPWQPFLLEWETALFPMGEASNLADKERSYSPDFINQNYLLDETETDFRRRAKAAPTALPIPTETVYRGLSILTPNAGIKLGADLQQFLLTWMQTDLPNRFYNATKVDPAERQPGYLGEHLIAFADWLPGQGLSLSPLPAPDVPDLVPQLDAWWSANYEQLVAWYAAKPASPVPALVQNLLGAQQQMQQWQCLAQSLSGFNEALLMRQQARQLEIADPLGFAEYQDFTDQVRAVGAGKSTSAPLALNDFVPLRSGYLELRGLRLVDNFGQVQDVADLDQLVASEPLSDPDLKGRVALSPRLSQAARLNLRWLSARDSDQETNTHPDTNPICGWLLPNYLDNSLAFYDGNGQPLGSLSPNPDAPWQSAPGSPAPVTIDHIDNLHLRRVAQSLYNQQTDSLRQGGPSFLMQFIDTLESGLENIAPENFAQHPDLALLMGRPVAVVRAALDLQLLGQPAQHQGWSVFIKALQGAEPETDNFDLVEFPVRLGEHRQLNDGLLGYWPEAADGQLGPTFFSPVATSLAEAGALPAGIKVYEEGGEPLNVSVRVQGAAQNYTLLLDPRGKLHATSGILPTKVIDIPAAQYGPALRNIAVTFLVTPLLSDQGKTKINLPGEPGFNWSWLEQTAPAQWRELCREAVIERALLEEKLPTPGLWEALLAAGWLRPVAKRPDVATIVPKDQRPAASPGLPAADTLNQVFDAYGQHLQPMTSTATFAAPQVIREGWLRLSPVPEPAEA</sequence>
<evidence type="ECO:0000313" key="1">
    <source>
        <dbReference type="EMBL" id="UOE34977.1"/>
    </source>
</evidence>
<dbReference type="EMBL" id="CP094534">
    <property type="protein sequence ID" value="UOE34977.1"/>
    <property type="molecule type" value="Genomic_DNA"/>
</dbReference>
<name>A0ABY4B772_9BACT</name>
<gene>
    <name evidence="1" type="ORF">MTP16_04830</name>
</gene>
<evidence type="ECO:0000313" key="2">
    <source>
        <dbReference type="Proteomes" id="UP000831390"/>
    </source>
</evidence>
<dbReference type="Proteomes" id="UP000831390">
    <property type="component" value="Chromosome"/>
</dbReference>